<evidence type="ECO:0000313" key="3">
    <source>
        <dbReference type="EMBL" id="MFC0384413.1"/>
    </source>
</evidence>
<keyword evidence="4" id="KW-1185">Reference proteome</keyword>
<gene>
    <name evidence="3" type="ORF">ACFFIC_02480</name>
</gene>
<protein>
    <submittedName>
        <fullName evidence="3">Amidohydrolase family protein</fullName>
    </submittedName>
</protein>
<comment type="caution">
    <text evidence="3">The sequence shown here is derived from an EMBL/GenBank/DDBJ whole genome shotgun (WGS) entry which is preliminary data.</text>
</comment>
<dbReference type="InterPro" id="IPR006680">
    <property type="entry name" value="Amidohydro-rel"/>
</dbReference>
<evidence type="ECO:0000259" key="2">
    <source>
        <dbReference type="Pfam" id="PF04909"/>
    </source>
</evidence>
<accession>A0ABV6ILC4</accession>
<dbReference type="InterPro" id="IPR032466">
    <property type="entry name" value="Metal_Hydrolase"/>
</dbReference>
<reference evidence="3 4" key="1">
    <citation type="submission" date="2024-09" db="EMBL/GenBank/DDBJ databases">
        <authorList>
            <person name="Sun Q."/>
            <person name="Mori K."/>
        </authorList>
    </citation>
    <scope>NUCLEOTIDE SEQUENCE [LARGE SCALE GENOMIC DNA]</scope>
    <source>
        <strain evidence="3 4">CCM 7468</strain>
    </source>
</reference>
<dbReference type="Proteomes" id="UP001589789">
    <property type="component" value="Unassembled WGS sequence"/>
</dbReference>
<feature type="domain" description="Amidohydrolase-related" evidence="2">
    <location>
        <begin position="3"/>
        <end position="327"/>
    </location>
</feature>
<dbReference type="Pfam" id="PF04909">
    <property type="entry name" value="Amidohydro_2"/>
    <property type="match status" value="1"/>
</dbReference>
<proteinExistence type="predicted"/>
<evidence type="ECO:0000313" key="4">
    <source>
        <dbReference type="Proteomes" id="UP001589789"/>
    </source>
</evidence>
<organism evidence="3 4">
    <name type="scientific">Muricoccus vinaceus</name>
    <dbReference type="NCBI Taxonomy" id="424704"/>
    <lineage>
        <taxon>Bacteria</taxon>
        <taxon>Pseudomonadati</taxon>
        <taxon>Pseudomonadota</taxon>
        <taxon>Alphaproteobacteria</taxon>
        <taxon>Acetobacterales</taxon>
        <taxon>Roseomonadaceae</taxon>
        <taxon>Muricoccus</taxon>
    </lineage>
</organism>
<name>A0ABV6ILC4_9PROT</name>
<dbReference type="SUPFAM" id="SSF51556">
    <property type="entry name" value="Metallo-dependent hydrolases"/>
    <property type="match status" value="1"/>
</dbReference>
<dbReference type="EMBL" id="JBHLVZ010000002">
    <property type="protein sequence ID" value="MFC0384413.1"/>
    <property type="molecule type" value="Genomic_DNA"/>
</dbReference>
<dbReference type="PANTHER" id="PTHR21240:SF28">
    <property type="entry name" value="ISO-OROTATE DECARBOXYLASE (EUROFUNG)"/>
    <property type="match status" value="1"/>
</dbReference>
<dbReference type="PANTHER" id="PTHR21240">
    <property type="entry name" value="2-AMINO-3-CARBOXYLMUCONATE-6-SEMIALDEHYDE DECARBOXYLASE"/>
    <property type="match status" value="1"/>
</dbReference>
<dbReference type="InterPro" id="IPR032465">
    <property type="entry name" value="ACMSD"/>
</dbReference>
<dbReference type="Gene3D" id="3.20.20.140">
    <property type="entry name" value="Metal-dependent hydrolases"/>
    <property type="match status" value="1"/>
</dbReference>
<dbReference type="RefSeq" id="WP_377048469.1">
    <property type="nucleotide sequence ID" value="NZ_JBHLVZ010000002.1"/>
</dbReference>
<keyword evidence="1" id="KW-0456">Lyase</keyword>
<sequence length="329" mass="36258">MIVDMHTHTFCPAVEPLVRDQPGYGTIPYKRDMSPESAATDVEQGAKLREPFNDLGRRRTDMARMRVDAQVIAPAPGQQHYWAEAGLLARISAMQNDHVAGLVAQDRAAFAGLGTLPMADVPAAMAEARRGVEELGLRGFQIDSRVNERELSDRAFDPLWDRLSTLGALLVIHPLGFSEGARLGPFFMVNTVGQPLEETIAFHHLVLGGVMDRHPGLQVLICHGGGYVPSYVGRLDHAWEHRPELRRLTARPPSAYLPRFWFDTCVFRPDLIGNLVRLAGAERVMLGSDYPFDMGDLDPLGTLEACEGLEAADREAIAGGNARRLFRMG</sequence>
<evidence type="ECO:0000256" key="1">
    <source>
        <dbReference type="ARBA" id="ARBA00023239"/>
    </source>
</evidence>